<dbReference type="AlphaFoldDB" id="A0A1I0A6N0"/>
<reference evidence="2 3" key="1">
    <citation type="submission" date="2016-10" db="EMBL/GenBank/DDBJ databases">
        <authorList>
            <person name="de Groot N.N."/>
        </authorList>
    </citation>
    <scope>NUCLEOTIDE SEQUENCE [LARGE SCALE GENOMIC DNA]</scope>
    <source>
        <strain evidence="2 3">DSM 11363</strain>
    </source>
</reference>
<evidence type="ECO:0000313" key="2">
    <source>
        <dbReference type="EMBL" id="SES89334.1"/>
    </source>
</evidence>
<feature type="region of interest" description="Disordered" evidence="1">
    <location>
        <begin position="1"/>
        <end position="22"/>
    </location>
</feature>
<dbReference type="Proteomes" id="UP000182332">
    <property type="component" value="Unassembled WGS sequence"/>
</dbReference>
<proteinExistence type="predicted"/>
<dbReference type="EMBL" id="FOHW01000003">
    <property type="protein sequence ID" value="SES89334.1"/>
    <property type="molecule type" value="Genomic_DNA"/>
</dbReference>
<evidence type="ECO:0000313" key="3">
    <source>
        <dbReference type="Proteomes" id="UP000182332"/>
    </source>
</evidence>
<evidence type="ECO:0000256" key="1">
    <source>
        <dbReference type="SAM" id="MobiDB-lite"/>
    </source>
</evidence>
<gene>
    <name evidence="2" type="ORF">SAMN05216197_103136</name>
</gene>
<organism evidence="2 3">
    <name type="scientific">Pseudomonas graminis</name>
    <dbReference type="NCBI Taxonomy" id="158627"/>
    <lineage>
        <taxon>Bacteria</taxon>
        <taxon>Pseudomonadati</taxon>
        <taxon>Pseudomonadota</taxon>
        <taxon>Gammaproteobacteria</taxon>
        <taxon>Pseudomonadales</taxon>
        <taxon>Pseudomonadaceae</taxon>
        <taxon>Pseudomonas</taxon>
    </lineage>
</organism>
<sequence length="61" mass="6407">MSATALSPHPCGSAHCARPPFSLHPSRDGCRLDFLRMKIKINGNGNGNGFPAEAVLQSCAV</sequence>
<accession>A0A1I0A6N0</accession>
<name>A0A1I0A6N0_9PSED</name>
<protein>
    <submittedName>
        <fullName evidence="2">Uncharacterized protein</fullName>
    </submittedName>
</protein>